<accession>A0AAW0M319</accession>
<dbReference type="Proteomes" id="UP000237347">
    <property type="component" value="Unassembled WGS sequence"/>
</dbReference>
<evidence type="ECO:0000313" key="1">
    <source>
        <dbReference type="EMBL" id="KAK7857821.1"/>
    </source>
</evidence>
<protein>
    <submittedName>
        <fullName evidence="1">Uncharacterized protein</fullName>
    </submittedName>
</protein>
<organism evidence="1 2">
    <name type="scientific">Quercus suber</name>
    <name type="common">Cork oak</name>
    <dbReference type="NCBI Taxonomy" id="58331"/>
    <lineage>
        <taxon>Eukaryota</taxon>
        <taxon>Viridiplantae</taxon>
        <taxon>Streptophyta</taxon>
        <taxon>Embryophyta</taxon>
        <taxon>Tracheophyta</taxon>
        <taxon>Spermatophyta</taxon>
        <taxon>Magnoliopsida</taxon>
        <taxon>eudicotyledons</taxon>
        <taxon>Gunneridae</taxon>
        <taxon>Pentapetalae</taxon>
        <taxon>rosids</taxon>
        <taxon>fabids</taxon>
        <taxon>Fagales</taxon>
        <taxon>Fagaceae</taxon>
        <taxon>Quercus</taxon>
    </lineage>
</organism>
<evidence type="ECO:0000313" key="2">
    <source>
        <dbReference type="Proteomes" id="UP000237347"/>
    </source>
</evidence>
<dbReference type="EMBL" id="PKMF04000024">
    <property type="protein sequence ID" value="KAK7857821.1"/>
    <property type="molecule type" value="Genomic_DNA"/>
</dbReference>
<sequence length="32" mass="3291">MLDAASPIGGSRNATALTFSCAFRSGPMYPLS</sequence>
<name>A0AAW0M319_QUESU</name>
<reference evidence="1 2" key="1">
    <citation type="journal article" date="2018" name="Sci. Data">
        <title>The draft genome sequence of cork oak.</title>
        <authorList>
            <person name="Ramos A.M."/>
            <person name="Usie A."/>
            <person name="Barbosa P."/>
            <person name="Barros P.M."/>
            <person name="Capote T."/>
            <person name="Chaves I."/>
            <person name="Simoes F."/>
            <person name="Abreu I."/>
            <person name="Carrasquinho I."/>
            <person name="Faro C."/>
            <person name="Guimaraes J.B."/>
            <person name="Mendonca D."/>
            <person name="Nobrega F."/>
            <person name="Rodrigues L."/>
            <person name="Saibo N.J.M."/>
            <person name="Varela M.C."/>
            <person name="Egas C."/>
            <person name="Matos J."/>
            <person name="Miguel C.M."/>
            <person name="Oliveira M.M."/>
            <person name="Ricardo C.P."/>
            <person name="Goncalves S."/>
        </authorList>
    </citation>
    <scope>NUCLEOTIDE SEQUENCE [LARGE SCALE GENOMIC DNA]</scope>
    <source>
        <strain evidence="2">cv. HL8</strain>
    </source>
</reference>
<comment type="caution">
    <text evidence="1">The sequence shown here is derived from an EMBL/GenBank/DDBJ whole genome shotgun (WGS) entry which is preliminary data.</text>
</comment>
<dbReference type="AlphaFoldDB" id="A0AAW0M319"/>
<gene>
    <name evidence="1" type="ORF">CFP56_015935</name>
</gene>
<proteinExistence type="predicted"/>
<keyword evidence="2" id="KW-1185">Reference proteome</keyword>